<dbReference type="EnsemblMetazoa" id="CapteT214961">
    <property type="protein sequence ID" value="CapteP214961"/>
    <property type="gene ID" value="CapteG214961"/>
</dbReference>
<dbReference type="EMBL" id="AMQN01043051">
    <property type="status" value="NOT_ANNOTATED_CDS"/>
    <property type="molecule type" value="Genomic_DNA"/>
</dbReference>
<dbReference type="AlphaFoldDB" id="R7UVE5"/>
<organism evidence="1">
    <name type="scientific">Capitella teleta</name>
    <name type="common">Polychaete worm</name>
    <dbReference type="NCBI Taxonomy" id="283909"/>
    <lineage>
        <taxon>Eukaryota</taxon>
        <taxon>Metazoa</taxon>
        <taxon>Spiralia</taxon>
        <taxon>Lophotrochozoa</taxon>
        <taxon>Annelida</taxon>
        <taxon>Polychaeta</taxon>
        <taxon>Sedentaria</taxon>
        <taxon>Scolecida</taxon>
        <taxon>Capitellidae</taxon>
        <taxon>Capitella</taxon>
    </lineage>
</organism>
<dbReference type="Proteomes" id="UP000014760">
    <property type="component" value="Unassembled WGS sequence"/>
</dbReference>
<evidence type="ECO:0000313" key="1">
    <source>
        <dbReference type="EMBL" id="ELU07371.1"/>
    </source>
</evidence>
<feature type="non-terminal residue" evidence="1">
    <location>
        <position position="107"/>
    </location>
</feature>
<dbReference type="OrthoDB" id="6066344at2759"/>
<reference evidence="2" key="3">
    <citation type="submission" date="2015-06" db="UniProtKB">
        <authorList>
            <consortium name="EnsemblMetazoa"/>
        </authorList>
    </citation>
    <scope>IDENTIFICATION</scope>
</reference>
<gene>
    <name evidence="1" type="ORF">CAPTEDRAFT_214961</name>
</gene>
<reference evidence="3" key="1">
    <citation type="submission" date="2012-12" db="EMBL/GenBank/DDBJ databases">
        <authorList>
            <person name="Hellsten U."/>
            <person name="Grimwood J."/>
            <person name="Chapman J.A."/>
            <person name="Shapiro H."/>
            <person name="Aerts A."/>
            <person name="Otillar R.P."/>
            <person name="Terry A.Y."/>
            <person name="Boore J.L."/>
            <person name="Simakov O."/>
            <person name="Marletaz F."/>
            <person name="Cho S.-J."/>
            <person name="Edsinger-Gonzales E."/>
            <person name="Havlak P."/>
            <person name="Kuo D.-H."/>
            <person name="Larsson T."/>
            <person name="Lv J."/>
            <person name="Arendt D."/>
            <person name="Savage R."/>
            <person name="Osoegawa K."/>
            <person name="de Jong P."/>
            <person name="Lindberg D.R."/>
            <person name="Seaver E.C."/>
            <person name="Weisblat D.A."/>
            <person name="Putnam N.H."/>
            <person name="Grigoriev I.V."/>
            <person name="Rokhsar D.S."/>
        </authorList>
    </citation>
    <scope>NUCLEOTIDE SEQUENCE</scope>
    <source>
        <strain evidence="3">I ESC-2004</strain>
    </source>
</reference>
<proteinExistence type="predicted"/>
<accession>R7UVE5</accession>
<evidence type="ECO:0000313" key="3">
    <source>
        <dbReference type="Proteomes" id="UP000014760"/>
    </source>
</evidence>
<keyword evidence="3" id="KW-1185">Reference proteome</keyword>
<reference evidence="1 3" key="2">
    <citation type="journal article" date="2013" name="Nature">
        <title>Insights into bilaterian evolution from three spiralian genomes.</title>
        <authorList>
            <person name="Simakov O."/>
            <person name="Marletaz F."/>
            <person name="Cho S.J."/>
            <person name="Edsinger-Gonzales E."/>
            <person name="Havlak P."/>
            <person name="Hellsten U."/>
            <person name="Kuo D.H."/>
            <person name="Larsson T."/>
            <person name="Lv J."/>
            <person name="Arendt D."/>
            <person name="Savage R."/>
            <person name="Osoegawa K."/>
            <person name="de Jong P."/>
            <person name="Grimwood J."/>
            <person name="Chapman J.A."/>
            <person name="Shapiro H."/>
            <person name="Aerts A."/>
            <person name="Otillar R.P."/>
            <person name="Terry A.Y."/>
            <person name="Boore J.L."/>
            <person name="Grigoriev I.V."/>
            <person name="Lindberg D.R."/>
            <person name="Seaver E.C."/>
            <person name="Weisblat D.A."/>
            <person name="Putnam N.H."/>
            <person name="Rokhsar D.S."/>
        </authorList>
    </citation>
    <scope>NUCLEOTIDE SEQUENCE</scope>
    <source>
        <strain evidence="1 3">I ESC-2004</strain>
    </source>
</reference>
<dbReference type="HOGENOM" id="CLU_2216391_0_0_1"/>
<sequence>MDNREIDHLPNKSLRWAAYRQFTWWIHGMLGVRLMRSIPALTKIGHSFPEANKGPMFLRNHSWEPFEREDIPLDKQDPEVKEKIALMTNTQEMFTDKIQHISEWHKM</sequence>
<dbReference type="EMBL" id="KB299974">
    <property type="protein sequence ID" value="ELU07371.1"/>
    <property type="molecule type" value="Genomic_DNA"/>
</dbReference>
<evidence type="ECO:0000313" key="2">
    <source>
        <dbReference type="EnsemblMetazoa" id="CapteP214961"/>
    </source>
</evidence>
<name>R7UVE5_CAPTE</name>
<protein>
    <submittedName>
        <fullName evidence="1 2">Uncharacterized protein</fullName>
    </submittedName>
</protein>